<keyword evidence="7" id="KW-1185">Reference proteome</keyword>
<dbReference type="Proteomes" id="UP000322499">
    <property type="component" value="Unassembled WGS sequence"/>
</dbReference>
<dbReference type="GO" id="GO:0003677">
    <property type="term" value="F:DNA binding"/>
    <property type="evidence" value="ECO:0007669"/>
    <property type="project" value="UniProtKB-KW"/>
</dbReference>
<keyword evidence="3" id="KW-0804">Transcription</keyword>
<dbReference type="AlphaFoldDB" id="A0A5S5CUX0"/>
<comment type="caution">
    <text evidence="6">The sequence shown here is derived from an EMBL/GenBank/DDBJ whole genome shotgun (WGS) entry which is preliminary data.</text>
</comment>
<dbReference type="InterPro" id="IPR036388">
    <property type="entry name" value="WH-like_DNA-bd_sf"/>
</dbReference>
<organism evidence="6 7">
    <name type="scientific">Blastococcus xanthinilyticus</name>
    <dbReference type="NCBI Taxonomy" id="1564164"/>
    <lineage>
        <taxon>Bacteria</taxon>
        <taxon>Bacillati</taxon>
        <taxon>Actinomycetota</taxon>
        <taxon>Actinomycetes</taxon>
        <taxon>Geodermatophilales</taxon>
        <taxon>Geodermatophilaceae</taxon>
        <taxon>Blastococcus</taxon>
    </lineage>
</organism>
<dbReference type="PANTHER" id="PTHR44688">
    <property type="entry name" value="DNA-BINDING TRANSCRIPTIONAL ACTIVATOR DEVR_DOSR"/>
    <property type="match status" value="1"/>
</dbReference>
<keyword evidence="2" id="KW-0238">DNA-binding</keyword>
<evidence type="ECO:0000313" key="7">
    <source>
        <dbReference type="Proteomes" id="UP000322499"/>
    </source>
</evidence>
<dbReference type="CDD" id="cd06170">
    <property type="entry name" value="LuxR_C_like"/>
    <property type="match status" value="1"/>
</dbReference>
<dbReference type="GO" id="GO:0006355">
    <property type="term" value="P:regulation of DNA-templated transcription"/>
    <property type="evidence" value="ECO:0007669"/>
    <property type="project" value="InterPro"/>
</dbReference>
<dbReference type="SUPFAM" id="SSF46894">
    <property type="entry name" value="C-terminal effector domain of the bipartite response regulators"/>
    <property type="match status" value="1"/>
</dbReference>
<feature type="region of interest" description="Disordered" evidence="4">
    <location>
        <begin position="1"/>
        <end position="30"/>
    </location>
</feature>
<sequence length="162" mass="17007">MTTVEKTAPPTPTAGSPVSRSAPARPVRPTTGGVLDDLVRSLGQLLDAVLSGSAVRPADQGGVVLDIELGGFRWIAVQQHPCPDAVNLSPRESEIARMVAAGLTNRAIATVLDISPWTVGTYLRRIFVKLDVNSRAAMTAAVAQRRAADPLPPAGPRRDVDA</sequence>
<dbReference type="PROSITE" id="PS00622">
    <property type="entry name" value="HTH_LUXR_1"/>
    <property type="match status" value="1"/>
</dbReference>
<gene>
    <name evidence="6" type="ORF">BD833_108159</name>
</gene>
<dbReference type="PROSITE" id="PS50043">
    <property type="entry name" value="HTH_LUXR_2"/>
    <property type="match status" value="1"/>
</dbReference>
<proteinExistence type="predicted"/>
<dbReference type="PRINTS" id="PR00038">
    <property type="entry name" value="HTHLUXR"/>
</dbReference>
<reference evidence="6 7" key="1">
    <citation type="submission" date="2019-07" db="EMBL/GenBank/DDBJ databases">
        <title>Genomic Encyclopedia of Archaeal and Bacterial Type Strains, Phase II (KMG-II): from individual species to whole genera.</title>
        <authorList>
            <person name="Goeker M."/>
        </authorList>
    </citation>
    <scope>NUCLEOTIDE SEQUENCE [LARGE SCALE GENOMIC DNA]</scope>
    <source>
        <strain evidence="6 7">DSM 46842</strain>
    </source>
</reference>
<dbReference type="SMART" id="SM00421">
    <property type="entry name" value="HTH_LUXR"/>
    <property type="match status" value="1"/>
</dbReference>
<name>A0A5S5CUX0_9ACTN</name>
<evidence type="ECO:0000259" key="5">
    <source>
        <dbReference type="PROSITE" id="PS50043"/>
    </source>
</evidence>
<evidence type="ECO:0000313" key="6">
    <source>
        <dbReference type="EMBL" id="TYP86874.1"/>
    </source>
</evidence>
<feature type="domain" description="HTH luxR-type" evidence="5">
    <location>
        <begin position="81"/>
        <end position="146"/>
    </location>
</feature>
<dbReference type="InterPro" id="IPR016032">
    <property type="entry name" value="Sig_transdc_resp-reg_C-effctor"/>
</dbReference>
<dbReference type="EMBL" id="VNHW01000008">
    <property type="protein sequence ID" value="TYP86874.1"/>
    <property type="molecule type" value="Genomic_DNA"/>
</dbReference>
<keyword evidence="1" id="KW-0805">Transcription regulation</keyword>
<dbReference type="Pfam" id="PF00196">
    <property type="entry name" value="GerE"/>
    <property type="match status" value="1"/>
</dbReference>
<dbReference type="Gene3D" id="1.10.10.10">
    <property type="entry name" value="Winged helix-like DNA-binding domain superfamily/Winged helix DNA-binding domain"/>
    <property type="match status" value="1"/>
</dbReference>
<evidence type="ECO:0000256" key="4">
    <source>
        <dbReference type="SAM" id="MobiDB-lite"/>
    </source>
</evidence>
<evidence type="ECO:0000256" key="3">
    <source>
        <dbReference type="ARBA" id="ARBA00023163"/>
    </source>
</evidence>
<evidence type="ECO:0000256" key="2">
    <source>
        <dbReference type="ARBA" id="ARBA00023125"/>
    </source>
</evidence>
<feature type="region of interest" description="Disordered" evidence="4">
    <location>
        <begin position="143"/>
        <end position="162"/>
    </location>
</feature>
<protein>
    <submittedName>
        <fullName evidence="6">Regulatory LuxR family protein</fullName>
    </submittedName>
</protein>
<accession>A0A5S5CUX0</accession>
<dbReference type="PANTHER" id="PTHR44688:SF16">
    <property type="entry name" value="DNA-BINDING TRANSCRIPTIONAL ACTIVATOR DEVR_DOSR"/>
    <property type="match status" value="1"/>
</dbReference>
<evidence type="ECO:0000256" key="1">
    <source>
        <dbReference type="ARBA" id="ARBA00023015"/>
    </source>
</evidence>
<dbReference type="InterPro" id="IPR000792">
    <property type="entry name" value="Tscrpt_reg_LuxR_C"/>
</dbReference>